<feature type="transmembrane region" description="Helical" evidence="5">
    <location>
        <begin position="211"/>
        <end position="228"/>
    </location>
</feature>
<dbReference type="Proteomes" id="UP001221217">
    <property type="component" value="Unassembled WGS sequence"/>
</dbReference>
<dbReference type="Pfam" id="PF00015">
    <property type="entry name" value="MCPsignal"/>
    <property type="match status" value="1"/>
</dbReference>
<feature type="chain" id="PRO_5042585227" evidence="6">
    <location>
        <begin position="25"/>
        <end position="747"/>
    </location>
</feature>
<evidence type="ECO:0000313" key="8">
    <source>
        <dbReference type="EMBL" id="MDC7226408.1"/>
    </source>
</evidence>
<feature type="transmembrane region" description="Helical" evidence="5">
    <location>
        <begin position="185"/>
        <end position="206"/>
    </location>
</feature>
<dbReference type="PROSITE" id="PS50111">
    <property type="entry name" value="CHEMOTAXIS_TRANSDUC_2"/>
    <property type="match status" value="1"/>
</dbReference>
<dbReference type="Pfam" id="PF07695">
    <property type="entry name" value="7TMR-DISM_7TM"/>
    <property type="match status" value="1"/>
</dbReference>
<evidence type="ECO:0000256" key="6">
    <source>
        <dbReference type="SAM" id="SignalP"/>
    </source>
</evidence>
<dbReference type="EMBL" id="JAQQAL010000011">
    <property type="protein sequence ID" value="MDC7226408.1"/>
    <property type="molecule type" value="Genomic_DNA"/>
</dbReference>
<sequence>MIRRTIILLSTAAFIFLSAAGLSAWQLDEPEWKVLFTSPETNVNDIKSEQAVDVILPSIQTAPEAGASVRGDGNCLWLLTELSFHSGLPEYSLLVDFNEPPGPVEFYLNGIELGRDGVTGDNYFMQSGVHSYFSLPPQLLNQGVNHIALKVFGDSENFKLQKPSIGKYDEQINDIWKLSFLNGQIFLAFGVLVAFIGLYYLSLFLFNRKEIINLHFSLANIFLSIYFAQMGLPFQTIPTLLLLVVSKFSLFLYFTFLTLFFVRFFNVFNRLWVRTIIMVTAVLIGILYLFNSGSYSEVMRAFNTALIPGGIELLLMLFISAYSMLKKNTDAIPVFIGVATGLGAAVYDFYFAFAGIEPAFWLQGFGILIFNICMFEMLSIRAIRADKQLKASSRKISKNSRVMAELLEKIEIISLSVADMSSNLDREIEASAEGVEELVNGTASISLSAGEQLDDVKKTGESLEVLLSSSEQINQELTRQQKDVEETSFLITEMLDNISEITDSLKKTSDFTEELGSLTVKGESAVKKSAETVNAIHEDSKNIYQILSSITDISEQTNLLAMNAAIEAAHAGKAGAGFAVVAGEIRKLATNTAGRTRETVEQIDSIVSRIKDAYEANLEVKDLLSHIGRNTKTAVEQVKSVYLSIEEQRTAGRSVLTTVESLKDASSGIRTQTEKQRSKSRDMEDKQENLRNISGRVYESIEKMSEANMKIKEALGKVRNISTGTSSEALRLKNILADSDSANNTGF</sequence>
<gene>
    <name evidence="8" type="ORF">PQJ61_06560</name>
</gene>
<evidence type="ECO:0000259" key="7">
    <source>
        <dbReference type="PROSITE" id="PS50111"/>
    </source>
</evidence>
<feature type="compositionally biased region" description="Basic and acidic residues" evidence="4">
    <location>
        <begin position="672"/>
        <end position="687"/>
    </location>
</feature>
<dbReference type="PANTHER" id="PTHR43531">
    <property type="entry name" value="PROTEIN ICFG"/>
    <property type="match status" value="1"/>
</dbReference>
<dbReference type="Gene3D" id="1.10.287.950">
    <property type="entry name" value="Methyl-accepting chemotaxis protein"/>
    <property type="match status" value="1"/>
</dbReference>
<comment type="similarity">
    <text evidence="2">Belongs to the methyl-accepting chemotaxis (MCP) protein family.</text>
</comment>
<name>A0AAJ1IBV9_9SPIO</name>
<dbReference type="GO" id="GO:0006935">
    <property type="term" value="P:chemotaxis"/>
    <property type="evidence" value="ECO:0007669"/>
    <property type="project" value="UniProtKB-KW"/>
</dbReference>
<accession>A0AAJ1IBV9</accession>
<evidence type="ECO:0000313" key="9">
    <source>
        <dbReference type="Proteomes" id="UP001221217"/>
    </source>
</evidence>
<feature type="transmembrane region" description="Helical" evidence="5">
    <location>
        <begin position="302"/>
        <end position="325"/>
    </location>
</feature>
<keyword evidence="5" id="KW-0472">Membrane</keyword>
<keyword evidence="6" id="KW-0732">Signal</keyword>
<evidence type="ECO:0000256" key="3">
    <source>
        <dbReference type="PROSITE-ProRule" id="PRU00284"/>
    </source>
</evidence>
<dbReference type="PRINTS" id="PR00260">
    <property type="entry name" value="CHEMTRNSDUCR"/>
</dbReference>
<dbReference type="GO" id="GO:0004888">
    <property type="term" value="F:transmembrane signaling receptor activity"/>
    <property type="evidence" value="ECO:0007669"/>
    <property type="project" value="InterPro"/>
</dbReference>
<proteinExistence type="inferred from homology"/>
<keyword evidence="1" id="KW-0145">Chemotaxis</keyword>
<dbReference type="AlphaFoldDB" id="A0AAJ1IBV9"/>
<dbReference type="PANTHER" id="PTHR43531:SF11">
    <property type="entry name" value="METHYL-ACCEPTING CHEMOTAXIS PROTEIN 3"/>
    <property type="match status" value="1"/>
</dbReference>
<reference evidence="8 9" key="1">
    <citation type="submission" date="2022-12" db="EMBL/GenBank/DDBJ databases">
        <title>Metagenome assembled genome from gulf of manar.</title>
        <authorList>
            <person name="Kohli P."/>
            <person name="Pk S."/>
            <person name="Venkata Ramana C."/>
            <person name="Sasikala C."/>
        </authorList>
    </citation>
    <scope>NUCLEOTIDE SEQUENCE [LARGE SCALE GENOMIC DNA]</scope>
    <source>
        <strain evidence="8">JB008</strain>
    </source>
</reference>
<feature type="transmembrane region" description="Helical" evidence="5">
    <location>
        <begin position="359"/>
        <end position="380"/>
    </location>
</feature>
<dbReference type="GO" id="GO:0007165">
    <property type="term" value="P:signal transduction"/>
    <property type="evidence" value="ECO:0007669"/>
    <property type="project" value="UniProtKB-KW"/>
</dbReference>
<evidence type="ECO:0000256" key="2">
    <source>
        <dbReference type="ARBA" id="ARBA00029447"/>
    </source>
</evidence>
<feature type="signal peptide" evidence="6">
    <location>
        <begin position="1"/>
        <end position="24"/>
    </location>
</feature>
<evidence type="ECO:0000256" key="5">
    <source>
        <dbReference type="SAM" id="Phobius"/>
    </source>
</evidence>
<dbReference type="InterPro" id="IPR004090">
    <property type="entry name" value="Chemotax_Me-accpt_rcpt"/>
</dbReference>
<feature type="transmembrane region" description="Helical" evidence="5">
    <location>
        <begin position="271"/>
        <end position="290"/>
    </location>
</feature>
<keyword evidence="5" id="KW-0812">Transmembrane</keyword>
<keyword evidence="3" id="KW-0807">Transducer</keyword>
<dbReference type="InterPro" id="IPR011623">
    <property type="entry name" value="7TMR_DISM_rcpt_extracell_dom1"/>
</dbReference>
<keyword evidence="5" id="KW-1133">Transmembrane helix</keyword>
<evidence type="ECO:0000256" key="4">
    <source>
        <dbReference type="SAM" id="MobiDB-lite"/>
    </source>
</evidence>
<dbReference type="SMART" id="SM00283">
    <property type="entry name" value="MA"/>
    <property type="match status" value="1"/>
</dbReference>
<feature type="transmembrane region" description="Helical" evidence="5">
    <location>
        <begin position="332"/>
        <end position="353"/>
    </location>
</feature>
<dbReference type="InterPro" id="IPR004089">
    <property type="entry name" value="MCPsignal_dom"/>
</dbReference>
<evidence type="ECO:0000256" key="1">
    <source>
        <dbReference type="ARBA" id="ARBA00022500"/>
    </source>
</evidence>
<feature type="region of interest" description="Disordered" evidence="4">
    <location>
        <begin position="663"/>
        <end position="687"/>
    </location>
</feature>
<dbReference type="SUPFAM" id="SSF58104">
    <property type="entry name" value="Methyl-accepting chemotaxis protein (MCP) signaling domain"/>
    <property type="match status" value="1"/>
</dbReference>
<feature type="domain" description="Methyl-accepting transducer" evidence="7">
    <location>
        <begin position="455"/>
        <end position="691"/>
    </location>
</feature>
<feature type="transmembrane region" description="Helical" evidence="5">
    <location>
        <begin position="240"/>
        <end position="262"/>
    </location>
</feature>
<dbReference type="GO" id="GO:0005886">
    <property type="term" value="C:plasma membrane"/>
    <property type="evidence" value="ECO:0007669"/>
    <property type="project" value="TreeGrafter"/>
</dbReference>
<organism evidence="8 9">
    <name type="scientific">Candidatus Thalassospirochaeta sargassi</name>
    <dbReference type="NCBI Taxonomy" id="3119039"/>
    <lineage>
        <taxon>Bacteria</taxon>
        <taxon>Pseudomonadati</taxon>
        <taxon>Spirochaetota</taxon>
        <taxon>Spirochaetia</taxon>
        <taxon>Spirochaetales</taxon>
        <taxon>Spirochaetaceae</taxon>
        <taxon>Candidatus Thalassospirochaeta</taxon>
    </lineage>
</organism>
<dbReference type="InterPro" id="IPR051310">
    <property type="entry name" value="MCP_chemotaxis"/>
</dbReference>
<protein>
    <submittedName>
        <fullName evidence="8">Methyl-accepting chemotaxis protein</fullName>
    </submittedName>
</protein>
<comment type="caution">
    <text evidence="8">The sequence shown here is derived from an EMBL/GenBank/DDBJ whole genome shotgun (WGS) entry which is preliminary data.</text>
</comment>